<dbReference type="AlphaFoldDB" id="A0AA41WZ35"/>
<sequence length="313" mass="36901">MNIFWLSCVFFSISATTQAETQNAHSDGAQSIWMDEWHRSLSATFNEQAQAIDGWFSDTDIPKQTAGASGKVRFGWEPRSTDLAGFDTRFRIKFSLPSLKNRVDLLLSDDEDENLEDNIRTSREIDSQRQNTTLALRFFSPNFAHVSYRIGFGRRDQVFARATYRDYYKINEKITLLYDSQAYYYNRDRWGTEAGASILYERSGKVLDRLNHRWYFSDKDNEFKWRLEAQRYTRLGPQSTWINTLYLSGYSRPNMHTEQVLVSTKLRSNPLRKWLFFEVEPYVLWLKKEDFKATYGIALRFEAFYGKGNAFNF</sequence>
<name>A0AA41WZ35_9ALTE</name>
<dbReference type="RefSeq" id="WP_254101198.1">
    <property type="nucleotide sequence ID" value="NZ_JANATA010000016.1"/>
</dbReference>
<organism evidence="1 2">
    <name type="scientific">Opacimonas viscosa</name>
    <dbReference type="NCBI Taxonomy" id="2961944"/>
    <lineage>
        <taxon>Bacteria</taxon>
        <taxon>Pseudomonadati</taxon>
        <taxon>Pseudomonadota</taxon>
        <taxon>Gammaproteobacteria</taxon>
        <taxon>Alteromonadales</taxon>
        <taxon>Alteromonadaceae</taxon>
        <taxon>Opacimonas</taxon>
    </lineage>
</organism>
<gene>
    <name evidence="1" type="ORF">NLF92_09460</name>
</gene>
<keyword evidence="2" id="KW-1185">Reference proteome</keyword>
<evidence type="ECO:0000313" key="2">
    <source>
        <dbReference type="Proteomes" id="UP001165413"/>
    </source>
</evidence>
<protein>
    <submittedName>
        <fullName evidence="1">Uncharacterized protein</fullName>
    </submittedName>
</protein>
<accession>A0AA41WZ35</accession>
<dbReference type="EMBL" id="JANATA010000016">
    <property type="protein sequence ID" value="MCP3429169.1"/>
    <property type="molecule type" value="Genomic_DNA"/>
</dbReference>
<comment type="caution">
    <text evidence="1">The sequence shown here is derived from an EMBL/GenBank/DDBJ whole genome shotgun (WGS) entry which is preliminary data.</text>
</comment>
<dbReference type="Proteomes" id="UP001165413">
    <property type="component" value="Unassembled WGS sequence"/>
</dbReference>
<reference evidence="1" key="1">
    <citation type="submission" date="2022-07" db="EMBL/GenBank/DDBJ databases">
        <title>Characterization of the Novel Bacterium Alteromonas immobilis LMIT006 and Alteromonas gregis LMIT007.</title>
        <authorList>
            <person name="Lin X."/>
        </authorList>
    </citation>
    <scope>NUCLEOTIDE SEQUENCE</scope>
    <source>
        <strain evidence="1">LMIT007</strain>
    </source>
</reference>
<proteinExistence type="predicted"/>
<evidence type="ECO:0000313" key="1">
    <source>
        <dbReference type="EMBL" id="MCP3429169.1"/>
    </source>
</evidence>